<keyword evidence="4" id="KW-0410">Iron transport</keyword>
<dbReference type="InterPro" id="IPR012910">
    <property type="entry name" value="Plug_dom"/>
</dbReference>
<dbReference type="InterPro" id="IPR000531">
    <property type="entry name" value="Beta-barrel_TonB"/>
</dbReference>
<evidence type="ECO:0000256" key="3">
    <source>
        <dbReference type="ARBA" id="ARBA00022452"/>
    </source>
</evidence>
<evidence type="ECO:0000256" key="1">
    <source>
        <dbReference type="ARBA" id="ARBA00004571"/>
    </source>
</evidence>
<comment type="similarity">
    <text evidence="11 12">Belongs to the TonB-dependent receptor family.</text>
</comment>
<dbReference type="EMBL" id="JBBHJZ010000001">
    <property type="protein sequence ID" value="MEJ5976179.1"/>
    <property type="molecule type" value="Genomic_DNA"/>
</dbReference>
<evidence type="ECO:0000256" key="13">
    <source>
        <dbReference type="SAM" id="SignalP"/>
    </source>
</evidence>
<dbReference type="Proteomes" id="UP001361239">
    <property type="component" value="Unassembled WGS sequence"/>
</dbReference>
<dbReference type="PANTHER" id="PTHR32552">
    <property type="entry name" value="FERRICHROME IRON RECEPTOR-RELATED"/>
    <property type="match status" value="1"/>
</dbReference>
<evidence type="ECO:0000256" key="9">
    <source>
        <dbReference type="ARBA" id="ARBA00023136"/>
    </source>
</evidence>
<keyword evidence="10 11" id="KW-0998">Cell outer membrane</keyword>
<evidence type="ECO:0000313" key="16">
    <source>
        <dbReference type="EMBL" id="MEJ5976179.1"/>
    </source>
</evidence>
<comment type="subcellular location">
    <subcellularLocation>
        <location evidence="1 11">Cell outer membrane</location>
        <topology evidence="1 11">Multi-pass membrane protein</topology>
    </subcellularLocation>
</comment>
<keyword evidence="3 11" id="KW-1134">Transmembrane beta strand</keyword>
<keyword evidence="13" id="KW-0732">Signal</keyword>
<evidence type="ECO:0000259" key="15">
    <source>
        <dbReference type="Pfam" id="PF07715"/>
    </source>
</evidence>
<dbReference type="SUPFAM" id="SSF56935">
    <property type="entry name" value="Porins"/>
    <property type="match status" value="1"/>
</dbReference>
<gene>
    <name evidence="16" type="ORF">WG901_06010</name>
</gene>
<keyword evidence="8 12" id="KW-0798">TonB box</keyword>
<protein>
    <submittedName>
        <fullName evidence="16">TonB-dependent receptor</fullName>
    </submittedName>
</protein>
<dbReference type="RefSeq" id="WP_339586098.1">
    <property type="nucleotide sequence ID" value="NZ_JBBHJZ010000001.1"/>
</dbReference>
<keyword evidence="6" id="KW-0408">Iron</keyword>
<evidence type="ECO:0000256" key="4">
    <source>
        <dbReference type="ARBA" id="ARBA00022496"/>
    </source>
</evidence>
<evidence type="ECO:0000256" key="2">
    <source>
        <dbReference type="ARBA" id="ARBA00022448"/>
    </source>
</evidence>
<organism evidence="16 17">
    <name type="scientific">Novosphingobium anseongense</name>
    <dbReference type="NCBI Taxonomy" id="3133436"/>
    <lineage>
        <taxon>Bacteria</taxon>
        <taxon>Pseudomonadati</taxon>
        <taxon>Pseudomonadota</taxon>
        <taxon>Alphaproteobacteria</taxon>
        <taxon>Sphingomonadales</taxon>
        <taxon>Sphingomonadaceae</taxon>
        <taxon>Novosphingobium</taxon>
    </lineage>
</organism>
<keyword evidence="2 11" id="KW-0813">Transport</keyword>
<dbReference type="PANTHER" id="PTHR32552:SF81">
    <property type="entry name" value="TONB-DEPENDENT OUTER MEMBRANE RECEPTOR"/>
    <property type="match status" value="1"/>
</dbReference>
<dbReference type="InterPro" id="IPR036942">
    <property type="entry name" value="Beta-barrel_TonB_sf"/>
</dbReference>
<evidence type="ECO:0000256" key="12">
    <source>
        <dbReference type="RuleBase" id="RU003357"/>
    </source>
</evidence>
<keyword evidence="7" id="KW-0406">Ion transport</keyword>
<evidence type="ECO:0000256" key="6">
    <source>
        <dbReference type="ARBA" id="ARBA00023004"/>
    </source>
</evidence>
<dbReference type="Pfam" id="PF07715">
    <property type="entry name" value="Plug"/>
    <property type="match status" value="1"/>
</dbReference>
<proteinExistence type="inferred from homology"/>
<dbReference type="CDD" id="cd01347">
    <property type="entry name" value="ligand_gated_channel"/>
    <property type="match status" value="1"/>
</dbReference>
<evidence type="ECO:0000313" key="17">
    <source>
        <dbReference type="Proteomes" id="UP001361239"/>
    </source>
</evidence>
<reference evidence="16 17" key="1">
    <citation type="submission" date="2024-03" db="EMBL/GenBank/DDBJ databases">
        <authorList>
            <person name="Jo J.-H."/>
        </authorList>
    </citation>
    <scope>NUCLEOTIDE SEQUENCE [LARGE SCALE GENOMIC DNA]</scope>
    <source>
        <strain evidence="16 17">PS1R-30</strain>
    </source>
</reference>
<sequence>MQHTKMALLASASLVLFTAPAQAQDTTSAPAAQESEARQGSAAALIDDIVVRARKKGAAERAQDVPIALTAVSGAQIEAMFAQDLTDIGMTMPNVRLDDGGAFPGVSNYTIRGMGFNSTIASVEPTVGTFVDGIYIGANLGGLQETLDLESVEVLRGPQGTLFGRNVTGGAVVMRSRRPEGEFGGIFRIGSGSGNRKVLAAGIEGPLSETVAAKVFAQYSDYDGDWHNLTTGRRHGADETFAVRPMIRFRPSSAVDITLIGEYGKTDGDGVASRFIEDPAQLLFQQGIREPKGAENLSNNFQGDTDIEWKQAVLDANVELGGGTLTSITGYRKVDYFSTGDTDGSQSETARAINQMSQHQFSSELRYAGKALGGKLDYTIGAYYFEQRMEQFYHVFFFGASNQRSRGVLNHHTWSVFAQGDYEVVPGFFVTAGGRYTWEKKRAATGRTNECTVQLVCSLTDEGSTVWKNFAPKVGLSWKATDDVLVYASWTKGFRSGGYNIRTTGARFNPANPAAANESAGPYDQEVVKALEGGIKTEFLDGKARVNLAAFHNQYDGLQRTVNQGLVNFIANVAKATVNGAEIETTFLPFANLALTANLGYLDAKYKDYILPGTTTNLSGKQLIRAPKWTYTLAFTHDLDLGSGGVITSRASLNYSGKTPANDPGNYFAAAYHLVDASLTWSPEGNNDLKLSAWVKNLTNEKYSLTATYVGTLFTNLYQAPPRRWGVEATYKF</sequence>
<evidence type="ECO:0000256" key="5">
    <source>
        <dbReference type="ARBA" id="ARBA00022692"/>
    </source>
</evidence>
<evidence type="ECO:0000256" key="7">
    <source>
        <dbReference type="ARBA" id="ARBA00023065"/>
    </source>
</evidence>
<feature type="domain" description="TonB-dependent receptor plug" evidence="15">
    <location>
        <begin position="62"/>
        <end position="171"/>
    </location>
</feature>
<keyword evidence="5 11" id="KW-0812">Transmembrane</keyword>
<feature type="signal peptide" evidence="13">
    <location>
        <begin position="1"/>
        <end position="23"/>
    </location>
</feature>
<comment type="caution">
    <text evidence="16">The sequence shown here is derived from an EMBL/GenBank/DDBJ whole genome shotgun (WGS) entry which is preliminary data.</text>
</comment>
<name>A0ABU8RT73_9SPHN</name>
<dbReference type="Gene3D" id="2.40.170.20">
    <property type="entry name" value="TonB-dependent receptor, beta-barrel domain"/>
    <property type="match status" value="1"/>
</dbReference>
<keyword evidence="17" id="KW-1185">Reference proteome</keyword>
<accession>A0ABU8RT73</accession>
<evidence type="ECO:0000259" key="14">
    <source>
        <dbReference type="Pfam" id="PF00593"/>
    </source>
</evidence>
<keyword evidence="9 11" id="KW-0472">Membrane</keyword>
<feature type="domain" description="TonB-dependent receptor-like beta-barrel" evidence="14">
    <location>
        <begin position="301"/>
        <end position="698"/>
    </location>
</feature>
<feature type="chain" id="PRO_5047417341" evidence="13">
    <location>
        <begin position="24"/>
        <end position="733"/>
    </location>
</feature>
<dbReference type="PROSITE" id="PS52016">
    <property type="entry name" value="TONB_DEPENDENT_REC_3"/>
    <property type="match status" value="1"/>
</dbReference>
<dbReference type="InterPro" id="IPR039426">
    <property type="entry name" value="TonB-dep_rcpt-like"/>
</dbReference>
<keyword evidence="16" id="KW-0675">Receptor</keyword>
<evidence type="ECO:0000256" key="10">
    <source>
        <dbReference type="ARBA" id="ARBA00023237"/>
    </source>
</evidence>
<dbReference type="Pfam" id="PF00593">
    <property type="entry name" value="TonB_dep_Rec_b-barrel"/>
    <property type="match status" value="1"/>
</dbReference>
<evidence type="ECO:0000256" key="11">
    <source>
        <dbReference type="PROSITE-ProRule" id="PRU01360"/>
    </source>
</evidence>
<evidence type="ECO:0000256" key="8">
    <source>
        <dbReference type="ARBA" id="ARBA00023077"/>
    </source>
</evidence>